<reference evidence="2" key="3">
    <citation type="submission" date="2021-06" db="EMBL/GenBank/DDBJ databases">
        <title>Genomic Description and Analysis of Intracellular Bacteria, Candidatus Berkiella cookevillensis and Candidatus Berkiella aquae.</title>
        <authorList>
            <person name="Kidane D.T."/>
            <person name="Mehari Y.T."/>
            <person name="Rice F.C."/>
            <person name="Arivett B.A."/>
            <person name="Farone A.L."/>
            <person name="Berk S.G."/>
            <person name="Farone M.B."/>
        </authorList>
    </citation>
    <scope>NUCLEOTIDE SEQUENCE</scope>
    <source>
        <strain evidence="2">HT99</strain>
    </source>
</reference>
<dbReference type="EMBL" id="LKAJ01000003">
    <property type="protein sequence ID" value="KRG21890.1"/>
    <property type="molecule type" value="Genomic_DNA"/>
</dbReference>
<dbReference type="Proteomes" id="UP000051497">
    <property type="component" value="Unassembled WGS sequence"/>
</dbReference>
<gene>
    <name evidence="2" type="ORF">HT99x_003175</name>
    <name evidence="1" type="ORF">HT99x_01084</name>
</gene>
<evidence type="ECO:0000313" key="2">
    <source>
        <dbReference type="EMBL" id="MCS5710419.1"/>
    </source>
</evidence>
<keyword evidence="3" id="KW-1185">Reference proteome</keyword>
<reference evidence="1" key="1">
    <citation type="submission" date="2015-09" db="EMBL/GenBank/DDBJ databases">
        <title>Draft Genome Sequences of Two Novel Amoeba-resistant Intranuclear Bacteria, Candidatus Berkiella cookevillensis and Candidatus Berkiella aquae.</title>
        <authorList>
            <person name="Mehari Y.T."/>
            <person name="Arivett B.A."/>
            <person name="Farone A.L."/>
            <person name="Gunderson J.H."/>
            <person name="Farone M.B."/>
        </authorList>
    </citation>
    <scope>NUCLEOTIDE SEQUENCE [LARGE SCALE GENOMIC DNA]</scope>
    <source>
        <strain evidence="1">HT99</strain>
    </source>
</reference>
<accession>A0A0Q9YVZ7</accession>
<reference evidence="2" key="2">
    <citation type="journal article" date="2016" name="Genome Announc.">
        <title>Draft Genome Sequences of Two Novel Amoeba-Resistant Intranuclear Bacteria, 'Candidatus Berkiella cookevillensis' and 'Candidatus Berkiella aquae'.</title>
        <authorList>
            <person name="Mehari Y.T."/>
            <person name="Arivett B.A."/>
            <person name="Farone A.L."/>
            <person name="Gunderson J.H."/>
            <person name="Farone M.B."/>
        </authorList>
    </citation>
    <scope>NUCLEOTIDE SEQUENCE</scope>
    <source>
        <strain evidence="2">HT99</strain>
    </source>
</reference>
<comment type="caution">
    <text evidence="1">The sequence shown here is derived from an EMBL/GenBank/DDBJ whole genome shotgun (WGS) entry which is preliminary data.</text>
</comment>
<dbReference type="AlphaFoldDB" id="A0A0Q9YVZ7"/>
<dbReference type="RefSeq" id="WP_075065708.1">
    <property type="nucleotide sequence ID" value="NZ_LKAJ02000001.1"/>
</dbReference>
<sequence>MRTLSNNEINQISGASYQEDIITAAASIYVGSAIGSAASSITAATFAGAANVFSGTCAAPLGFALGTLSSVITPIMFVAAPVLVFDAVYPGVIAEKVEAYFN</sequence>
<name>A0A0Q9YVZ7_9GAMM</name>
<protein>
    <submittedName>
        <fullName evidence="1">Uncharacterized protein</fullName>
    </submittedName>
</protein>
<evidence type="ECO:0000313" key="1">
    <source>
        <dbReference type="EMBL" id="KRG21890.1"/>
    </source>
</evidence>
<evidence type="ECO:0000313" key="3">
    <source>
        <dbReference type="Proteomes" id="UP000051497"/>
    </source>
</evidence>
<organism evidence="1">
    <name type="scientific">Candidatus Berkiella aquae</name>
    <dbReference type="NCBI Taxonomy" id="295108"/>
    <lineage>
        <taxon>Bacteria</taxon>
        <taxon>Pseudomonadati</taxon>
        <taxon>Pseudomonadota</taxon>
        <taxon>Gammaproteobacteria</taxon>
        <taxon>Candidatus Berkiellales</taxon>
        <taxon>Candidatus Berkiellaceae</taxon>
        <taxon>Candidatus Berkiella</taxon>
    </lineage>
</organism>
<dbReference type="EMBL" id="LKAJ02000001">
    <property type="protein sequence ID" value="MCS5710419.1"/>
    <property type="molecule type" value="Genomic_DNA"/>
</dbReference>
<proteinExistence type="predicted"/>